<dbReference type="AlphaFoldDB" id="A0A6A5R9B6"/>
<dbReference type="GeneID" id="54356338"/>
<dbReference type="EMBL" id="ML979008">
    <property type="protein sequence ID" value="KAF1923246.1"/>
    <property type="molecule type" value="Genomic_DNA"/>
</dbReference>
<dbReference type="InterPro" id="IPR018392">
    <property type="entry name" value="LysM"/>
</dbReference>
<evidence type="ECO:0000313" key="2">
    <source>
        <dbReference type="Proteomes" id="UP000800082"/>
    </source>
</evidence>
<dbReference type="Proteomes" id="UP000800082">
    <property type="component" value="Unassembled WGS sequence"/>
</dbReference>
<proteinExistence type="predicted"/>
<keyword evidence="2" id="KW-1185">Reference proteome</keyword>
<evidence type="ECO:0000313" key="1">
    <source>
        <dbReference type="EMBL" id="KAF1923246.1"/>
    </source>
</evidence>
<dbReference type="OrthoDB" id="5985073at2759"/>
<sequence>MSNYGTIATLPLAPGTPSTCLYYYNHYDSANRPLILEPSQQNLWTSPPNTCESIAHIINLDVEDLLRLNPSLDRDTCVIEPGLSYCAAASETETRTEMTGASSGSTSSELPICSFDPKKGEYVCPPGYSPGIVPIRKLDIRLTVGFFNPQLQ</sequence>
<gene>
    <name evidence="1" type="ORF">M421DRAFT_9887</name>
</gene>
<reference evidence="1" key="1">
    <citation type="journal article" date="2020" name="Stud. Mycol.">
        <title>101 Dothideomycetes genomes: a test case for predicting lifestyles and emergence of pathogens.</title>
        <authorList>
            <person name="Haridas S."/>
            <person name="Albert R."/>
            <person name="Binder M."/>
            <person name="Bloem J."/>
            <person name="Labutti K."/>
            <person name="Salamov A."/>
            <person name="Andreopoulos B."/>
            <person name="Baker S."/>
            <person name="Barry K."/>
            <person name="Bills G."/>
            <person name="Bluhm B."/>
            <person name="Cannon C."/>
            <person name="Castanera R."/>
            <person name="Culley D."/>
            <person name="Daum C."/>
            <person name="Ezra D."/>
            <person name="Gonzalez J."/>
            <person name="Henrissat B."/>
            <person name="Kuo A."/>
            <person name="Liang C."/>
            <person name="Lipzen A."/>
            <person name="Lutzoni F."/>
            <person name="Magnuson J."/>
            <person name="Mondo S."/>
            <person name="Nolan M."/>
            <person name="Ohm R."/>
            <person name="Pangilinan J."/>
            <person name="Park H.-J."/>
            <person name="Ramirez L."/>
            <person name="Alfaro M."/>
            <person name="Sun H."/>
            <person name="Tritt A."/>
            <person name="Yoshinaga Y."/>
            <person name="Zwiers L.-H."/>
            <person name="Turgeon B."/>
            <person name="Goodwin S."/>
            <person name="Spatafora J."/>
            <person name="Crous P."/>
            <person name="Grigoriev I."/>
        </authorList>
    </citation>
    <scope>NUCLEOTIDE SEQUENCE</scope>
    <source>
        <strain evidence="1">CBS 183.55</strain>
    </source>
</reference>
<dbReference type="RefSeq" id="XP_033443499.1">
    <property type="nucleotide sequence ID" value="XM_033598671.1"/>
</dbReference>
<name>A0A6A5R9B6_9PLEO</name>
<accession>A0A6A5R9B6</accession>
<organism evidence="1 2">
    <name type="scientific">Didymella exigua CBS 183.55</name>
    <dbReference type="NCBI Taxonomy" id="1150837"/>
    <lineage>
        <taxon>Eukaryota</taxon>
        <taxon>Fungi</taxon>
        <taxon>Dikarya</taxon>
        <taxon>Ascomycota</taxon>
        <taxon>Pezizomycotina</taxon>
        <taxon>Dothideomycetes</taxon>
        <taxon>Pleosporomycetidae</taxon>
        <taxon>Pleosporales</taxon>
        <taxon>Pleosporineae</taxon>
        <taxon>Didymellaceae</taxon>
        <taxon>Didymella</taxon>
    </lineage>
</organism>
<dbReference type="CDD" id="cd00118">
    <property type="entry name" value="LysM"/>
    <property type="match status" value="1"/>
</dbReference>
<evidence type="ECO:0008006" key="3">
    <source>
        <dbReference type="Google" id="ProtNLM"/>
    </source>
</evidence>
<protein>
    <recommendedName>
        <fullName evidence="3">LysM domain-containing protein</fullName>
    </recommendedName>
</protein>